<dbReference type="PROSITE" id="PS00678">
    <property type="entry name" value="WD_REPEATS_1"/>
    <property type="match status" value="1"/>
</dbReference>
<keyword evidence="6" id="KW-1185">Reference proteome</keyword>
<accession>A0A194SBE9</accession>
<evidence type="ECO:0000256" key="3">
    <source>
        <dbReference type="ARBA" id="ARBA00046343"/>
    </source>
</evidence>
<keyword evidence="1 4" id="KW-0853">WD repeat</keyword>
<dbReference type="GO" id="GO:0006406">
    <property type="term" value="P:mRNA export from nucleus"/>
    <property type="evidence" value="ECO:0007669"/>
    <property type="project" value="InterPro"/>
</dbReference>
<proteinExistence type="inferred from homology"/>
<reference evidence="5 6" key="1">
    <citation type="journal article" date="2015" name="Front. Microbiol.">
        <title>Genome sequence of the plant growth promoting endophytic yeast Rhodotorula graminis WP1.</title>
        <authorList>
            <person name="Firrincieli A."/>
            <person name="Otillar R."/>
            <person name="Salamov A."/>
            <person name="Schmutz J."/>
            <person name="Khan Z."/>
            <person name="Redman R.S."/>
            <person name="Fleck N.D."/>
            <person name="Lindquist E."/>
            <person name="Grigoriev I.V."/>
            <person name="Doty S.L."/>
        </authorList>
    </citation>
    <scope>NUCLEOTIDE SEQUENCE [LARGE SCALE GENOMIC DNA]</scope>
    <source>
        <strain evidence="5 6">WP1</strain>
    </source>
</reference>
<dbReference type="SUPFAM" id="SSF50978">
    <property type="entry name" value="WD40 repeat-like"/>
    <property type="match status" value="1"/>
</dbReference>
<keyword evidence="2" id="KW-0677">Repeat</keyword>
<dbReference type="InterPro" id="IPR015943">
    <property type="entry name" value="WD40/YVTN_repeat-like_dom_sf"/>
</dbReference>
<evidence type="ECO:0000313" key="6">
    <source>
        <dbReference type="Proteomes" id="UP000053890"/>
    </source>
</evidence>
<dbReference type="Pfam" id="PF00400">
    <property type="entry name" value="WD40"/>
    <property type="match status" value="4"/>
</dbReference>
<dbReference type="InterPro" id="IPR040132">
    <property type="entry name" value="Tex1/THOC3"/>
</dbReference>
<dbReference type="Pfam" id="PF07676">
    <property type="entry name" value="PD40"/>
    <property type="match status" value="1"/>
</dbReference>
<dbReference type="OMA" id="WNADGRH"/>
<dbReference type="Proteomes" id="UP000053890">
    <property type="component" value="Unassembled WGS sequence"/>
</dbReference>
<dbReference type="GO" id="GO:0000445">
    <property type="term" value="C:THO complex part of transcription export complex"/>
    <property type="evidence" value="ECO:0007669"/>
    <property type="project" value="TreeGrafter"/>
</dbReference>
<dbReference type="Gene3D" id="2.130.10.10">
    <property type="entry name" value="YVTN repeat-like/Quinoprotein amine dehydrogenase"/>
    <property type="match status" value="2"/>
</dbReference>
<evidence type="ECO:0000256" key="4">
    <source>
        <dbReference type="PROSITE-ProRule" id="PRU00221"/>
    </source>
</evidence>
<dbReference type="AlphaFoldDB" id="A0A194SBE9"/>
<dbReference type="STRING" id="578459.A0A194SBE9"/>
<dbReference type="InterPro" id="IPR019775">
    <property type="entry name" value="WD40_repeat_CS"/>
</dbReference>
<dbReference type="RefSeq" id="XP_018273829.1">
    <property type="nucleotide sequence ID" value="XM_018415918.1"/>
</dbReference>
<protein>
    <submittedName>
        <fullName evidence="5">Uncharacterized protein</fullName>
    </submittedName>
</protein>
<evidence type="ECO:0000256" key="2">
    <source>
        <dbReference type="ARBA" id="ARBA00022737"/>
    </source>
</evidence>
<dbReference type="EMBL" id="KQ474074">
    <property type="protein sequence ID" value="KPV77780.1"/>
    <property type="molecule type" value="Genomic_DNA"/>
</dbReference>
<dbReference type="InterPro" id="IPR011659">
    <property type="entry name" value="WD40"/>
</dbReference>
<dbReference type="SMART" id="SM00320">
    <property type="entry name" value="WD40"/>
    <property type="match status" value="5"/>
</dbReference>
<sequence length="315" mass="34114">MAVASTSSSSQDGEDFARFTSRRIGAGTGRERVRTVAWNLDGRRLAAGGTDKSVRIYLPDKDVRSGTECRGHTGDVNCIRWSPVHPERLASVSASGQDKGLRFWDIRQGSKPTSVIETYGDNITMAWSPDGRYMVVGNTKDRILWIDVEEQKIIKRVDKSVETNEALFSHSGTLLTTLCHGEAEITSFPGGEPVHKVFVSDMPATVADLDPRGRYLAVGSNDTLVSLWETTDWTCTATSGVHDDPLRTCRFSHDGAYLATSAGGSEIVIHNTPTLSRAASVATAAQSGDALAWHPTRNVLAYTSGQDAWIWGAGV</sequence>
<dbReference type="GeneID" id="28976366"/>
<organism evidence="5 6">
    <name type="scientific">Rhodotorula graminis (strain WP1)</name>
    <dbReference type="NCBI Taxonomy" id="578459"/>
    <lineage>
        <taxon>Eukaryota</taxon>
        <taxon>Fungi</taxon>
        <taxon>Dikarya</taxon>
        <taxon>Basidiomycota</taxon>
        <taxon>Pucciniomycotina</taxon>
        <taxon>Microbotryomycetes</taxon>
        <taxon>Sporidiobolales</taxon>
        <taxon>Sporidiobolaceae</taxon>
        <taxon>Rhodotorula</taxon>
    </lineage>
</organism>
<name>A0A194SBE9_RHOGW</name>
<evidence type="ECO:0000256" key="1">
    <source>
        <dbReference type="ARBA" id="ARBA00022574"/>
    </source>
</evidence>
<dbReference type="InterPro" id="IPR001680">
    <property type="entry name" value="WD40_rpt"/>
</dbReference>
<evidence type="ECO:0000313" key="5">
    <source>
        <dbReference type="EMBL" id="KPV77780.1"/>
    </source>
</evidence>
<dbReference type="PANTHER" id="PTHR22839">
    <property type="entry name" value="THO COMPLEX SUBUNIT 3 THO3"/>
    <property type="match status" value="1"/>
</dbReference>
<feature type="repeat" description="WD" evidence="4">
    <location>
        <begin position="69"/>
        <end position="114"/>
    </location>
</feature>
<gene>
    <name evidence="5" type="ORF">RHOBADRAFT_51591</name>
</gene>
<comment type="similarity">
    <text evidence="3">Belongs to the THOC3 family.</text>
</comment>
<dbReference type="InterPro" id="IPR036322">
    <property type="entry name" value="WD40_repeat_dom_sf"/>
</dbReference>
<dbReference type="PANTHER" id="PTHR22839:SF0">
    <property type="entry name" value="THO COMPLEX SUBUNIT 3"/>
    <property type="match status" value="1"/>
</dbReference>
<dbReference type="OrthoDB" id="340259at2759"/>
<dbReference type="PROSITE" id="PS50082">
    <property type="entry name" value="WD_REPEATS_2"/>
    <property type="match status" value="1"/>
</dbReference>